<dbReference type="Proteomes" id="UP001058872">
    <property type="component" value="Chromosome"/>
</dbReference>
<sequence>MGPQLDDASHSAEPRNRPVGRHGLVAGVVHSKREPGPMQKLSVRAQNVLKELAVELTGEQPPKGAWSPSRKLLRALTAERLATARNCGPHTMREIVDWAQGCGVTISPVIPAGGSLAQMWGELIANASARSLTSAEIVGALQRSIRRKSVRIPLAFQDILVKSLLSDLE</sequence>
<evidence type="ECO:0000313" key="2">
    <source>
        <dbReference type="EMBL" id="UUO64402.1"/>
    </source>
</evidence>
<feature type="compositionally biased region" description="Basic and acidic residues" evidence="1">
    <location>
        <begin position="7"/>
        <end position="16"/>
    </location>
</feature>
<gene>
    <name evidence="2" type="ORF">DCM83_03665</name>
</gene>
<protein>
    <submittedName>
        <fullName evidence="2">Uncharacterized protein</fullName>
    </submittedName>
</protein>
<dbReference type="EMBL" id="CP028989">
    <property type="protein sequence ID" value="UUO64402.1"/>
    <property type="molecule type" value="Genomic_DNA"/>
</dbReference>
<accession>A0AAE9N435</accession>
<evidence type="ECO:0000256" key="1">
    <source>
        <dbReference type="SAM" id="MobiDB-lite"/>
    </source>
</evidence>
<reference evidence="2" key="1">
    <citation type="submission" date="2018-04" db="EMBL/GenBank/DDBJ databases">
        <title>Genomes of Endosymbiotic and Endophytic Bradyrhizobium Publication status.</title>
        <authorList>
            <person name="Guha S."/>
            <person name="Jorrin B."/>
            <person name="Sarkar M."/>
            <person name="Poole P.S."/>
            <person name="DasGupta M."/>
        </authorList>
    </citation>
    <scope>NUCLEOTIDE SEQUENCE</scope>
    <source>
        <strain evidence="2">WBOS16</strain>
    </source>
</reference>
<proteinExistence type="predicted"/>
<evidence type="ECO:0000313" key="3">
    <source>
        <dbReference type="Proteomes" id="UP001058872"/>
    </source>
</evidence>
<name>A0AAE9N435_9BRAD</name>
<organism evidence="2 3">
    <name type="scientific">Bradyrhizobium betae</name>
    <dbReference type="NCBI Taxonomy" id="244734"/>
    <lineage>
        <taxon>Bacteria</taxon>
        <taxon>Pseudomonadati</taxon>
        <taxon>Pseudomonadota</taxon>
        <taxon>Alphaproteobacteria</taxon>
        <taxon>Hyphomicrobiales</taxon>
        <taxon>Nitrobacteraceae</taxon>
        <taxon>Bradyrhizobium</taxon>
    </lineage>
</organism>
<dbReference type="AlphaFoldDB" id="A0AAE9N435"/>
<feature type="region of interest" description="Disordered" evidence="1">
    <location>
        <begin position="1"/>
        <end position="22"/>
    </location>
</feature>